<dbReference type="NCBIfam" id="NF004159">
    <property type="entry name" value="PRK05627.1-2"/>
    <property type="match status" value="1"/>
</dbReference>
<dbReference type="PANTHER" id="PTHR22749:SF6">
    <property type="entry name" value="RIBOFLAVIN KINASE"/>
    <property type="match status" value="1"/>
</dbReference>
<evidence type="ECO:0000256" key="6">
    <source>
        <dbReference type="ARBA" id="ARBA00022679"/>
    </source>
</evidence>
<evidence type="ECO:0000313" key="18">
    <source>
        <dbReference type="EMBL" id="MBK1617613.1"/>
    </source>
</evidence>
<dbReference type="InterPro" id="IPR023468">
    <property type="entry name" value="Riboflavin_kinase"/>
</dbReference>
<dbReference type="InterPro" id="IPR014729">
    <property type="entry name" value="Rossmann-like_a/b/a_fold"/>
</dbReference>
<dbReference type="FunFam" id="3.40.50.620:FF:000021">
    <property type="entry name" value="Riboflavin biosynthesis protein"/>
    <property type="match status" value="1"/>
</dbReference>
<keyword evidence="19" id="KW-1185">Reference proteome</keyword>
<evidence type="ECO:0000256" key="15">
    <source>
        <dbReference type="PIRNR" id="PIRNR004491"/>
    </source>
</evidence>
<dbReference type="SUPFAM" id="SSF52374">
    <property type="entry name" value="Nucleotidylyl transferase"/>
    <property type="match status" value="1"/>
</dbReference>
<dbReference type="Gene3D" id="3.40.50.620">
    <property type="entry name" value="HUPs"/>
    <property type="match status" value="1"/>
</dbReference>
<comment type="pathway">
    <text evidence="3 15">Cofactor biosynthesis; FMN biosynthesis; FMN from riboflavin (ATP route): step 1/1.</text>
</comment>
<keyword evidence="9 15" id="KW-0418">Kinase</keyword>
<evidence type="ECO:0000256" key="12">
    <source>
        <dbReference type="ARBA" id="ARBA00023268"/>
    </source>
</evidence>
<dbReference type="Proteomes" id="UP001138768">
    <property type="component" value="Unassembled WGS sequence"/>
</dbReference>
<dbReference type="InterPro" id="IPR002606">
    <property type="entry name" value="Riboflavin_kinase_bac"/>
</dbReference>
<comment type="similarity">
    <text evidence="15">Belongs to the ribF family.</text>
</comment>
<evidence type="ECO:0000256" key="3">
    <source>
        <dbReference type="ARBA" id="ARBA00005201"/>
    </source>
</evidence>
<keyword evidence="8 15" id="KW-0547">Nucleotide-binding</keyword>
<feature type="region of interest" description="Disordered" evidence="16">
    <location>
        <begin position="339"/>
        <end position="363"/>
    </location>
</feature>
<keyword evidence="4 15" id="KW-0285">Flavoprotein</keyword>
<proteinExistence type="inferred from homology"/>
<evidence type="ECO:0000256" key="11">
    <source>
        <dbReference type="ARBA" id="ARBA00022840"/>
    </source>
</evidence>
<protein>
    <recommendedName>
        <fullName evidence="15">Riboflavin biosynthesis protein</fullName>
    </recommendedName>
    <domain>
        <recommendedName>
            <fullName evidence="15">Riboflavin kinase</fullName>
            <ecNumber evidence="15">2.7.1.26</ecNumber>
        </recommendedName>
        <alternativeName>
            <fullName evidence="15">Flavokinase</fullName>
        </alternativeName>
    </domain>
    <domain>
        <recommendedName>
            <fullName evidence="15">FMN adenylyltransferase</fullName>
            <ecNumber evidence="15">2.7.7.2</ecNumber>
        </recommendedName>
        <alternativeName>
            <fullName evidence="15">FAD pyrophosphorylase</fullName>
        </alternativeName>
        <alternativeName>
            <fullName evidence="15">FAD synthase</fullName>
        </alternativeName>
    </domain>
</protein>
<comment type="pathway">
    <text evidence="2 15">Cofactor biosynthesis; FAD biosynthesis; FAD from FMN: step 1/1.</text>
</comment>
<dbReference type="Pfam" id="PF06574">
    <property type="entry name" value="FAD_syn"/>
    <property type="match status" value="1"/>
</dbReference>
<evidence type="ECO:0000313" key="19">
    <source>
        <dbReference type="Proteomes" id="UP001138768"/>
    </source>
</evidence>
<dbReference type="InterPro" id="IPR023465">
    <property type="entry name" value="Riboflavin_kinase_dom_sf"/>
</dbReference>
<comment type="catalytic activity">
    <reaction evidence="14 15">
        <text>FMN + ATP + H(+) = FAD + diphosphate</text>
        <dbReference type="Rhea" id="RHEA:17237"/>
        <dbReference type="ChEBI" id="CHEBI:15378"/>
        <dbReference type="ChEBI" id="CHEBI:30616"/>
        <dbReference type="ChEBI" id="CHEBI:33019"/>
        <dbReference type="ChEBI" id="CHEBI:57692"/>
        <dbReference type="ChEBI" id="CHEBI:58210"/>
        <dbReference type="EC" id="2.7.7.2"/>
    </reaction>
</comment>
<keyword evidence="11 15" id="KW-0067">ATP-binding</keyword>
<accession>A0A9X0W7E5</accession>
<dbReference type="Gene3D" id="2.40.30.30">
    <property type="entry name" value="Riboflavin kinase-like"/>
    <property type="match status" value="1"/>
</dbReference>
<dbReference type="NCBIfam" id="NF004160">
    <property type="entry name" value="PRK05627.1-3"/>
    <property type="match status" value="1"/>
</dbReference>
<keyword evidence="10 15" id="KW-0274">FAD</keyword>
<evidence type="ECO:0000256" key="14">
    <source>
        <dbReference type="ARBA" id="ARBA00049494"/>
    </source>
</evidence>
<dbReference type="PIRSF" id="PIRSF004491">
    <property type="entry name" value="FAD_Synth"/>
    <property type="match status" value="1"/>
</dbReference>
<dbReference type="Pfam" id="PF01687">
    <property type="entry name" value="Flavokinase"/>
    <property type="match status" value="1"/>
</dbReference>
<dbReference type="CDD" id="cd02064">
    <property type="entry name" value="FAD_synthetase_N"/>
    <property type="match status" value="1"/>
</dbReference>
<dbReference type="SUPFAM" id="SSF82114">
    <property type="entry name" value="Riboflavin kinase-like"/>
    <property type="match status" value="1"/>
</dbReference>
<dbReference type="GO" id="GO:0009398">
    <property type="term" value="P:FMN biosynthetic process"/>
    <property type="evidence" value="ECO:0007669"/>
    <property type="project" value="UniProtKB-UniRule"/>
</dbReference>
<dbReference type="InterPro" id="IPR015865">
    <property type="entry name" value="Riboflavin_kinase_bac/euk"/>
</dbReference>
<comment type="catalytic activity">
    <reaction evidence="13 15">
        <text>riboflavin + ATP = FMN + ADP + H(+)</text>
        <dbReference type="Rhea" id="RHEA:14357"/>
        <dbReference type="ChEBI" id="CHEBI:15378"/>
        <dbReference type="ChEBI" id="CHEBI:30616"/>
        <dbReference type="ChEBI" id="CHEBI:57986"/>
        <dbReference type="ChEBI" id="CHEBI:58210"/>
        <dbReference type="ChEBI" id="CHEBI:456216"/>
        <dbReference type="EC" id="2.7.1.26"/>
    </reaction>
</comment>
<dbReference type="PANTHER" id="PTHR22749">
    <property type="entry name" value="RIBOFLAVIN KINASE/FMN ADENYLYLTRANSFERASE"/>
    <property type="match status" value="1"/>
</dbReference>
<evidence type="ECO:0000256" key="2">
    <source>
        <dbReference type="ARBA" id="ARBA00004726"/>
    </source>
</evidence>
<dbReference type="GO" id="GO:0009231">
    <property type="term" value="P:riboflavin biosynthetic process"/>
    <property type="evidence" value="ECO:0007669"/>
    <property type="project" value="InterPro"/>
</dbReference>
<evidence type="ECO:0000256" key="16">
    <source>
        <dbReference type="SAM" id="MobiDB-lite"/>
    </source>
</evidence>
<dbReference type="EMBL" id="NRRY01000004">
    <property type="protein sequence ID" value="MBK1617613.1"/>
    <property type="molecule type" value="Genomic_DNA"/>
</dbReference>
<evidence type="ECO:0000256" key="1">
    <source>
        <dbReference type="ARBA" id="ARBA00002121"/>
    </source>
</evidence>
<name>A0A9X0W7E5_9GAMM</name>
<evidence type="ECO:0000256" key="9">
    <source>
        <dbReference type="ARBA" id="ARBA00022777"/>
    </source>
</evidence>
<feature type="domain" description="Riboflavin kinase" evidence="17">
    <location>
        <begin position="187"/>
        <end position="311"/>
    </location>
</feature>
<organism evidence="18 19">
    <name type="scientific">Lamprobacter modestohalophilus</name>
    <dbReference type="NCBI Taxonomy" id="1064514"/>
    <lineage>
        <taxon>Bacteria</taxon>
        <taxon>Pseudomonadati</taxon>
        <taxon>Pseudomonadota</taxon>
        <taxon>Gammaproteobacteria</taxon>
        <taxon>Chromatiales</taxon>
        <taxon>Chromatiaceae</taxon>
        <taxon>Lamprobacter</taxon>
    </lineage>
</organism>
<dbReference type="GO" id="GO:0003919">
    <property type="term" value="F:FMN adenylyltransferase activity"/>
    <property type="evidence" value="ECO:0007669"/>
    <property type="project" value="UniProtKB-UniRule"/>
</dbReference>
<dbReference type="InterPro" id="IPR015864">
    <property type="entry name" value="FAD_synthase"/>
</dbReference>
<keyword evidence="12" id="KW-0511">Multifunctional enzyme</keyword>
<dbReference type="AlphaFoldDB" id="A0A9X0W7E5"/>
<dbReference type="NCBIfam" id="NF004163">
    <property type="entry name" value="PRK05627.1-6"/>
    <property type="match status" value="1"/>
</dbReference>
<reference evidence="18 19" key="1">
    <citation type="journal article" date="2020" name="Microorganisms">
        <title>Osmotic Adaptation and Compatible Solute Biosynthesis of Phototrophic Bacteria as Revealed from Genome Analyses.</title>
        <authorList>
            <person name="Imhoff J.F."/>
            <person name="Rahn T."/>
            <person name="Kunzel S."/>
            <person name="Keller A."/>
            <person name="Neulinger S.C."/>
        </authorList>
    </citation>
    <scope>NUCLEOTIDE SEQUENCE [LARGE SCALE GENOMIC DNA]</scope>
    <source>
        <strain evidence="18 19">DSM 25653</strain>
    </source>
</reference>
<comment type="caution">
    <text evidence="18">The sequence shown here is derived from an EMBL/GenBank/DDBJ whole genome shotgun (WGS) entry which is preliminary data.</text>
</comment>
<dbReference type="NCBIfam" id="TIGR00083">
    <property type="entry name" value="ribF"/>
    <property type="match status" value="1"/>
</dbReference>
<keyword evidence="6 15" id="KW-0808">Transferase</keyword>
<evidence type="ECO:0000256" key="8">
    <source>
        <dbReference type="ARBA" id="ARBA00022741"/>
    </source>
</evidence>
<dbReference type="GO" id="GO:0005524">
    <property type="term" value="F:ATP binding"/>
    <property type="evidence" value="ECO:0007669"/>
    <property type="project" value="UniProtKB-UniRule"/>
</dbReference>
<evidence type="ECO:0000256" key="13">
    <source>
        <dbReference type="ARBA" id="ARBA00047880"/>
    </source>
</evidence>
<dbReference type="RefSeq" id="WP_200239611.1">
    <property type="nucleotide sequence ID" value="NZ_NRRY01000004.1"/>
</dbReference>
<evidence type="ECO:0000259" key="17">
    <source>
        <dbReference type="SMART" id="SM00904"/>
    </source>
</evidence>
<keyword evidence="5 15" id="KW-0288">FMN</keyword>
<evidence type="ECO:0000256" key="4">
    <source>
        <dbReference type="ARBA" id="ARBA00022630"/>
    </source>
</evidence>
<gene>
    <name evidence="18" type="primary">ribF</name>
    <name evidence="18" type="ORF">CKO42_03920</name>
</gene>
<dbReference type="EC" id="2.7.1.26" evidence="15"/>
<dbReference type="SMART" id="SM00904">
    <property type="entry name" value="Flavokinase"/>
    <property type="match status" value="1"/>
</dbReference>
<comment type="function">
    <text evidence="1">Catalyzes the phosphorylation of riboflavin to FMN followed by the adenylation of FMN to FAD.</text>
</comment>
<evidence type="ECO:0000256" key="7">
    <source>
        <dbReference type="ARBA" id="ARBA00022695"/>
    </source>
</evidence>
<dbReference type="GO" id="GO:0006747">
    <property type="term" value="P:FAD biosynthetic process"/>
    <property type="evidence" value="ECO:0007669"/>
    <property type="project" value="UniProtKB-UniRule"/>
</dbReference>
<sequence>MRLIRGLHNLRDQDRGCVATIGNFDGVHLGHRAVFQRLLAQGEALGLPATVITFEPQPMEYFAPAVAPARLTRLREKVAAIADDGIERILLLEFGPRLAEMDAHDFIQQVLVDGLGVRFLLVGDDFRFGHNRSGDYALLERVGAELPPEQRFEVANLKTITHADERISSTRIRELLAAGDFEQARQLLGRPYRICGRVGHGDQRGRTIGFPTANIELHRRISPLRGVYAVWVQGVADDPWPGVANIGRRPTLAGTDERLEVHLFDFDGDLYGAHLQVEFALRLRDEQRFNSFEALRAQIERDAESARAWLVDASRQSSTQLPLPERHKPSDIVQHAFGPKQGIDLGERKRFGLDGPASPDSER</sequence>
<dbReference type="GO" id="GO:0008531">
    <property type="term" value="F:riboflavin kinase activity"/>
    <property type="evidence" value="ECO:0007669"/>
    <property type="project" value="UniProtKB-UniRule"/>
</dbReference>
<evidence type="ECO:0000256" key="10">
    <source>
        <dbReference type="ARBA" id="ARBA00022827"/>
    </source>
</evidence>
<keyword evidence="7 15" id="KW-0548">Nucleotidyltransferase</keyword>
<evidence type="ECO:0000256" key="5">
    <source>
        <dbReference type="ARBA" id="ARBA00022643"/>
    </source>
</evidence>
<dbReference type="FunFam" id="2.40.30.30:FF:000003">
    <property type="entry name" value="Riboflavin biosynthesis protein"/>
    <property type="match status" value="1"/>
</dbReference>
<dbReference type="EC" id="2.7.7.2" evidence="15"/>